<protein>
    <submittedName>
        <fullName evidence="1">5-carboxymethyl-2-hydroxymuconate isomerase</fullName>
    </submittedName>
</protein>
<dbReference type="InterPro" id="IPR004220">
    <property type="entry name" value="5-COMe_2-OHmuconate_Isoase"/>
</dbReference>
<dbReference type="CDD" id="cd00580">
    <property type="entry name" value="CHMI"/>
    <property type="match status" value="1"/>
</dbReference>
<evidence type="ECO:0000313" key="1">
    <source>
        <dbReference type="EMBL" id="CUA83332.1"/>
    </source>
</evidence>
<dbReference type="Proteomes" id="UP000243535">
    <property type="component" value="Unassembled WGS sequence"/>
</dbReference>
<dbReference type="Pfam" id="PF02962">
    <property type="entry name" value="CHMI"/>
    <property type="match status" value="1"/>
</dbReference>
<dbReference type="GO" id="GO:0008704">
    <property type="term" value="F:5-carboxymethyl-2-hydroxymuconate delta-isomerase activity"/>
    <property type="evidence" value="ECO:0007669"/>
    <property type="project" value="InterPro"/>
</dbReference>
<accession>A0A0K6GX55</accession>
<dbReference type="RefSeq" id="WP_054286089.1">
    <property type="nucleotide sequence ID" value="NZ_CYHA01000003.1"/>
</dbReference>
<dbReference type="PANTHER" id="PTHR37950">
    <property type="entry name" value="4-HYDROXYPHENYLACETATE CATABOLISM PROTEIN"/>
    <property type="match status" value="1"/>
</dbReference>
<reference evidence="2" key="1">
    <citation type="submission" date="2015-08" db="EMBL/GenBank/DDBJ databases">
        <authorList>
            <person name="Varghese N."/>
        </authorList>
    </citation>
    <scope>NUCLEOTIDE SEQUENCE [LARGE SCALE GENOMIC DNA]</scope>
    <source>
        <strain evidence="2">DSM 17901</strain>
    </source>
</reference>
<sequence length="124" mass="13651">MPHLTLEYTDTLPRPVMLTALDVAHATLMESGVFEEGDIKSRLHPLAHYRRGREAPATVLFVHVRLALLAGRPPALRQRLAESLLEALKAGVPWPGQQPVELCVETCEIDRDSYAKSVISTDAG</sequence>
<dbReference type="OrthoDB" id="9814215at2"/>
<dbReference type="AlphaFoldDB" id="A0A0K6GX55"/>
<organism evidence="1 2">
    <name type="scientific">Gulbenkiania indica</name>
    <dbReference type="NCBI Taxonomy" id="375574"/>
    <lineage>
        <taxon>Bacteria</taxon>
        <taxon>Pseudomonadati</taxon>
        <taxon>Pseudomonadota</taxon>
        <taxon>Betaproteobacteria</taxon>
        <taxon>Neisseriales</taxon>
        <taxon>Chromobacteriaceae</taxon>
        <taxon>Gulbenkiania</taxon>
    </lineage>
</organism>
<dbReference type="InterPro" id="IPR014347">
    <property type="entry name" value="Tautomerase/MIF_sf"/>
</dbReference>
<name>A0A0K6GX55_9NEIS</name>
<proteinExistence type="predicted"/>
<keyword evidence="1" id="KW-0413">Isomerase</keyword>
<gene>
    <name evidence="1" type="ORF">Ga0061063_1690</name>
</gene>
<keyword evidence="2" id="KW-1185">Reference proteome</keyword>
<dbReference type="Gene3D" id="3.30.429.10">
    <property type="entry name" value="Macrophage Migration Inhibitory Factor"/>
    <property type="match status" value="1"/>
</dbReference>
<dbReference type="SUPFAM" id="SSF55331">
    <property type="entry name" value="Tautomerase/MIF"/>
    <property type="match status" value="1"/>
</dbReference>
<evidence type="ECO:0000313" key="2">
    <source>
        <dbReference type="Proteomes" id="UP000243535"/>
    </source>
</evidence>
<dbReference type="EMBL" id="CYHA01000003">
    <property type="protein sequence ID" value="CUA83332.1"/>
    <property type="molecule type" value="Genomic_DNA"/>
</dbReference>
<dbReference type="STRING" id="375574.GCA_001418035_01481"/>
<dbReference type="PANTHER" id="PTHR37950:SF1">
    <property type="entry name" value="4-HYDROXYPHENYLACETATE CATABOLISM PROTEIN"/>
    <property type="match status" value="1"/>
</dbReference>